<dbReference type="OrthoDB" id="1932324at2759"/>
<dbReference type="SUPFAM" id="SSF53137">
    <property type="entry name" value="Translational machinery components"/>
    <property type="match status" value="1"/>
</dbReference>
<evidence type="ECO:0000313" key="9">
    <source>
        <dbReference type="Proteomes" id="UP000678393"/>
    </source>
</evidence>
<dbReference type="GO" id="GO:0005840">
    <property type="term" value="C:ribosome"/>
    <property type="evidence" value="ECO:0007669"/>
    <property type="project" value="UniProtKB-KW"/>
</dbReference>
<evidence type="ECO:0000256" key="2">
    <source>
        <dbReference type="ARBA" id="ARBA00007116"/>
    </source>
</evidence>
<dbReference type="AlphaFoldDB" id="A0A8S3YER5"/>
<accession>A0A8S3YER5</accession>
<dbReference type="EMBL" id="CAJHNH020000063">
    <property type="protein sequence ID" value="CAG5114984.1"/>
    <property type="molecule type" value="Genomic_DNA"/>
</dbReference>
<dbReference type="CDD" id="cd00432">
    <property type="entry name" value="Ribosomal_L18_L5e"/>
    <property type="match status" value="1"/>
</dbReference>
<keyword evidence="9" id="KW-1185">Reference proteome</keyword>
<dbReference type="PANTHER" id="PTHR12899">
    <property type="entry name" value="39S RIBOSOMAL PROTEIN L18, MITOCHONDRIAL"/>
    <property type="match status" value="1"/>
</dbReference>
<comment type="subcellular location">
    <subcellularLocation>
        <location evidence="1">Mitochondrion</location>
    </subcellularLocation>
</comment>
<dbReference type="GO" id="GO:1990904">
    <property type="term" value="C:ribonucleoprotein complex"/>
    <property type="evidence" value="ECO:0007669"/>
    <property type="project" value="UniProtKB-KW"/>
</dbReference>
<evidence type="ECO:0000256" key="6">
    <source>
        <dbReference type="ARBA" id="ARBA00069051"/>
    </source>
</evidence>
<proteinExistence type="inferred from homology"/>
<name>A0A8S3YER5_9EUPU</name>
<evidence type="ECO:0000256" key="1">
    <source>
        <dbReference type="ARBA" id="ARBA00004173"/>
    </source>
</evidence>
<dbReference type="Proteomes" id="UP000678393">
    <property type="component" value="Unassembled WGS sequence"/>
</dbReference>
<evidence type="ECO:0000256" key="5">
    <source>
        <dbReference type="ARBA" id="ARBA00023274"/>
    </source>
</evidence>
<keyword evidence="3" id="KW-0689">Ribosomal protein</keyword>
<sequence length="208" mass="24133">MQRLQLLSVCRNKVQLSQLSRHIFGFCRQLSTSNRHFTDSQNKDYVVSRVFHNRNPRNLEKLALAKKRTGWTYQAPRRDYYHKLVICHTNRHTEAYVQHFSGEKVLSASTNEWAVRNQLYSCTDVSASIAIGKVLALRCLQSGITSLFYDDAEKPSEKTSCVLQAFKEANIALTEPTVIEAEYRPGINYDGYNRYAEPKEWKEDYQDV</sequence>
<dbReference type="GO" id="GO:0006412">
    <property type="term" value="P:translation"/>
    <property type="evidence" value="ECO:0007669"/>
    <property type="project" value="InterPro"/>
</dbReference>
<dbReference type="GO" id="GO:0008097">
    <property type="term" value="F:5S rRNA binding"/>
    <property type="evidence" value="ECO:0007669"/>
    <property type="project" value="TreeGrafter"/>
</dbReference>
<dbReference type="FunFam" id="3.30.420.80:FF:000005">
    <property type="entry name" value="39S ribosomal protein L18, mitochondrial"/>
    <property type="match status" value="1"/>
</dbReference>
<dbReference type="GO" id="GO:0003735">
    <property type="term" value="F:structural constituent of ribosome"/>
    <property type="evidence" value="ECO:0007669"/>
    <property type="project" value="InterPro"/>
</dbReference>
<dbReference type="Gene3D" id="3.30.420.80">
    <property type="entry name" value="Ribosomal protein S11"/>
    <property type="match status" value="1"/>
</dbReference>
<evidence type="ECO:0000256" key="7">
    <source>
        <dbReference type="ARBA" id="ARBA00082661"/>
    </source>
</evidence>
<keyword evidence="5" id="KW-0687">Ribonucleoprotein</keyword>
<gene>
    <name evidence="8" type="ORF">CUNI_LOCUS542</name>
</gene>
<evidence type="ECO:0000313" key="8">
    <source>
        <dbReference type="EMBL" id="CAG5114984.1"/>
    </source>
</evidence>
<dbReference type="PANTHER" id="PTHR12899:SF3">
    <property type="entry name" value="LARGE RIBOSOMAL SUBUNIT PROTEIN UL18M"/>
    <property type="match status" value="1"/>
</dbReference>
<protein>
    <recommendedName>
        <fullName evidence="6">Large ribosomal subunit protein uL18m</fullName>
    </recommendedName>
    <alternativeName>
        <fullName evidence="7">39S ribosomal protein L18, mitochondrial</fullName>
    </alternativeName>
</protein>
<comment type="similarity">
    <text evidence="2">Belongs to the universal ribosomal protein uL18 family.</text>
</comment>
<reference evidence="8" key="1">
    <citation type="submission" date="2021-04" db="EMBL/GenBank/DDBJ databases">
        <authorList>
            <consortium name="Molecular Ecology Group"/>
        </authorList>
    </citation>
    <scope>NUCLEOTIDE SEQUENCE</scope>
</reference>
<dbReference type="InterPro" id="IPR057268">
    <property type="entry name" value="Ribosomal_L18"/>
</dbReference>
<organism evidence="8 9">
    <name type="scientific">Candidula unifasciata</name>
    <dbReference type="NCBI Taxonomy" id="100452"/>
    <lineage>
        <taxon>Eukaryota</taxon>
        <taxon>Metazoa</taxon>
        <taxon>Spiralia</taxon>
        <taxon>Lophotrochozoa</taxon>
        <taxon>Mollusca</taxon>
        <taxon>Gastropoda</taxon>
        <taxon>Heterobranchia</taxon>
        <taxon>Euthyneura</taxon>
        <taxon>Panpulmonata</taxon>
        <taxon>Eupulmonata</taxon>
        <taxon>Stylommatophora</taxon>
        <taxon>Helicina</taxon>
        <taxon>Helicoidea</taxon>
        <taxon>Geomitridae</taxon>
        <taxon>Candidula</taxon>
    </lineage>
</organism>
<keyword evidence="4" id="KW-0496">Mitochondrion</keyword>
<dbReference type="GO" id="GO:0005743">
    <property type="term" value="C:mitochondrial inner membrane"/>
    <property type="evidence" value="ECO:0007669"/>
    <property type="project" value="UniProtKB-ARBA"/>
</dbReference>
<evidence type="ECO:0000256" key="3">
    <source>
        <dbReference type="ARBA" id="ARBA00022980"/>
    </source>
</evidence>
<comment type="caution">
    <text evidence="8">The sequence shown here is derived from an EMBL/GenBank/DDBJ whole genome shotgun (WGS) entry which is preliminary data.</text>
</comment>
<dbReference type="InterPro" id="IPR005484">
    <property type="entry name" value="Ribosomal_uL18_bac/plant/anim"/>
</dbReference>
<evidence type="ECO:0000256" key="4">
    <source>
        <dbReference type="ARBA" id="ARBA00023128"/>
    </source>
</evidence>
<dbReference type="InterPro" id="IPR036967">
    <property type="entry name" value="Ribosomal_uS11_sf"/>
</dbReference>